<name>A0A2M8IVZ2_9RHOB</name>
<evidence type="ECO:0000256" key="1">
    <source>
        <dbReference type="SAM" id="MobiDB-lite"/>
    </source>
</evidence>
<gene>
    <name evidence="3" type="ORF">CVM52_20985</name>
</gene>
<feature type="non-terminal residue" evidence="3">
    <location>
        <position position="1"/>
    </location>
</feature>
<organism evidence="3 4">
    <name type="scientific">Pseudooceanicola lipolyticus</name>
    <dbReference type="NCBI Taxonomy" id="2029104"/>
    <lineage>
        <taxon>Bacteria</taxon>
        <taxon>Pseudomonadati</taxon>
        <taxon>Pseudomonadota</taxon>
        <taxon>Alphaproteobacteria</taxon>
        <taxon>Rhodobacterales</taxon>
        <taxon>Paracoccaceae</taxon>
        <taxon>Pseudooceanicola</taxon>
    </lineage>
</organism>
<dbReference type="EMBL" id="PGTB01000150">
    <property type="protein sequence ID" value="PJE34700.1"/>
    <property type="molecule type" value="Genomic_DNA"/>
</dbReference>
<evidence type="ECO:0000313" key="4">
    <source>
        <dbReference type="Proteomes" id="UP000231553"/>
    </source>
</evidence>
<keyword evidence="2" id="KW-1133">Transmembrane helix</keyword>
<protein>
    <submittedName>
        <fullName evidence="3">Uncharacterized protein</fullName>
    </submittedName>
</protein>
<accession>A0A2M8IVZ2</accession>
<dbReference type="RefSeq" id="WP_205965002.1">
    <property type="nucleotide sequence ID" value="NZ_PGTB01000150.1"/>
</dbReference>
<dbReference type="Proteomes" id="UP000231553">
    <property type="component" value="Unassembled WGS sequence"/>
</dbReference>
<feature type="region of interest" description="Disordered" evidence="1">
    <location>
        <begin position="123"/>
        <end position="146"/>
    </location>
</feature>
<keyword evidence="2" id="KW-0812">Transmembrane</keyword>
<evidence type="ECO:0000256" key="2">
    <source>
        <dbReference type="SAM" id="Phobius"/>
    </source>
</evidence>
<dbReference type="AlphaFoldDB" id="A0A2M8IVZ2"/>
<keyword evidence="4" id="KW-1185">Reference proteome</keyword>
<comment type="caution">
    <text evidence="3">The sequence shown here is derived from an EMBL/GenBank/DDBJ whole genome shotgun (WGS) entry which is preliminary data.</text>
</comment>
<keyword evidence="2" id="KW-0472">Membrane</keyword>
<sequence>PAGFAPSAAAARADCQFGAGHIGGHGGHIRVVLAPEKATIQTRPVRVTEIGFSADFWRFYLPRAALAEWWPGRPAVIDIPAEAFPDALRNVFTGRRFHLDATVTPEGVFLAPGAPVETQAPVEAIEEDEPETPEIQPAPEPKRRRRTPLRAAMTAFLVAGTAAGAGVLTLGDPAPMLTAMLKSGLTP</sequence>
<reference evidence="3 4" key="1">
    <citation type="journal article" date="2018" name="Int. J. Syst. Evol. Microbiol.">
        <title>Pseudooceanicola lipolyticus sp. nov., a marine alphaproteobacterium, reclassification of Oceanicola flagellatus as Pseudooceanicola flagellatus comb. nov. and emended description of the genus Pseudooceanicola.</title>
        <authorList>
            <person name="Huang M.-M."/>
            <person name="Guo L.-L."/>
            <person name="Wu Y.-H."/>
            <person name="Lai Q.-L."/>
            <person name="Shao Z.-Z."/>
            <person name="Wang C.-S."/>
            <person name="Wu M."/>
            <person name="Xu X.-W."/>
        </authorList>
    </citation>
    <scope>NUCLEOTIDE SEQUENCE [LARGE SCALE GENOMIC DNA]</scope>
    <source>
        <strain evidence="3 4">157</strain>
    </source>
</reference>
<feature type="transmembrane region" description="Helical" evidence="2">
    <location>
        <begin position="151"/>
        <end position="171"/>
    </location>
</feature>
<evidence type="ECO:0000313" key="3">
    <source>
        <dbReference type="EMBL" id="PJE34700.1"/>
    </source>
</evidence>
<proteinExistence type="predicted"/>